<dbReference type="eggNOG" id="ENOG502Z8PG">
    <property type="taxonomic scope" value="Bacteria"/>
</dbReference>
<organism evidence="1 2">
    <name type="scientific">Sediminispirochaeta smaragdinae (strain DSM 11293 / JCM 15392 / SEBR 4228)</name>
    <name type="common">Spirochaeta smaragdinae</name>
    <dbReference type="NCBI Taxonomy" id="573413"/>
    <lineage>
        <taxon>Bacteria</taxon>
        <taxon>Pseudomonadati</taxon>
        <taxon>Spirochaetota</taxon>
        <taxon>Spirochaetia</taxon>
        <taxon>Spirochaetales</taxon>
        <taxon>Spirochaetaceae</taxon>
        <taxon>Sediminispirochaeta</taxon>
    </lineage>
</organism>
<evidence type="ECO:0000313" key="1">
    <source>
        <dbReference type="EMBL" id="ADK80131.1"/>
    </source>
</evidence>
<sequence>MTFTKIKLGDIPYCYAVSHGLIDGREVLLFAAEADGPCLAFDAETFTSESIWEHPGGTMAVVPRSDGEILAIQRFYPGFEAKEAEIVRAVKAGTWWNVSPLLKLPYVHRFDILQRGGVKYILCCTVCSCKTSVEDWSSPGQLFAAELPDDMEGPIELIPIADGMTRNHGYSKIRRDGFDKAWTACDQGLFEVTPPERQGEKWQVQVLYEKAISDIALCDIDGDGVDELAMIEPFHGDAFSVYKRTEGGLALMYTYPKPMSFVHAIWGGLLRGRPAFIGGCRGSDRDLFVLRWNGDHIVSEVIEMGGGPSNVMVVNGPDRDLIAVANREIGEAAVFIVED</sequence>
<evidence type="ECO:0008006" key="3">
    <source>
        <dbReference type="Google" id="ProtNLM"/>
    </source>
</evidence>
<accession>E1RCQ1</accession>
<dbReference type="STRING" id="573413.Spirs_0997"/>
<dbReference type="HOGENOM" id="CLU_069322_0_0_12"/>
<dbReference type="OrthoDB" id="95664at2"/>
<dbReference type="KEGG" id="ssm:Spirs_0997"/>
<name>E1RCQ1_SEDSS</name>
<gene>
    <name evidence="1" type="ordered locus">Spirs_0997</name>
</gene>
<reference evidence="1 2" key="1">
    <citation type="journal article" date="2010" name="Stand. Genomic Sci.">
        <title>Complete genome sequence of Spirochaeta smaragdinae type strain (SEBR 4228).</title>
        <authorList>
            <person name="Mavromatis K."/>
            <person name="Yasawong M."/>
            <person name="Chertkov O."/>
            <person name="Lapidus A."/>
            <person name="Lucas S."/>
            <person name="Nolan M."/>
            <person name="Del Rio T.G."/>
            <person name="Tice H."/>
            <person name="Cheng J.F."/>
            <person name="Pitluck S."/>
            <person name="Liolios K."/>
            <person name="Ivanova N."/>
            <person name="Tapia R."/>
            <person name="Han C."/>
            <person name="Bruce D."/>
            <person name="Goodwin L."/>
            <person name="Pati A."/>
            <person name="Chen A."/>
            <person name="Palaniappan K."/>
            <person name="Land M."/>
            <person name="Hauser L."/>
            <person name="Chang Y.J."/>
            <person name="Jeffries C.D."/>
            <person name="Detter J.C."/>
            <person name="Rohde M."/>
            <person name="Brambilla E."/>
            <person name="Spring S."/>
            <person name="Goker M."/>
            <person name="Sikorski J."/>
            <person name="Woyke T."/>
            <person name="Bristow J."/>
            <person name="Eisen J.A."/>
            <person name="Markowitz V."/>
            <person name="Hugenholtz P."/>
            <person name="Klenk H.P."/>
            <person name="Kyrpides N.C."/>
        </authorList>
    </citation>
    <scope>NUCLEOTIDE SEQUENCE [LARGE SCALE GENOMIC DNA]</scope>
    <source>
        <strain evidence="2">DSM 11293 / JCM 15392 / SEBR 4228</strain>
    </source>
</reference>
<dbReference type="Proteomes" id="UP000002318">
    <property type="component" value="Chromosome"/>
</dbReference>
<dbReference type="RefSeq" id="WP_013253595.1">
    <property type="nucleotide sequence ID" value="NC_014364.1"/>
</dbReference>
<protein>
    <recommendedName>
        <fullName evidence="3">FG-GAP repeat protein</fullName>
    </recommendedName>
</protein>
<dbReference type="AlphaFoldDB" id="E1RCQ1"/>
<keyword evidence="2" id="KW-1185">Reference proteome</keyword>
<dbReference type="EMBL" id="CP002116">
    <property type="protein sequence ID" value="ADK80131.1"/>
    <property type="molecule type" value="Genomic_DNA"/>
</dbReference>
<proteinExistence type="predicted"/>
<evidence type="ECO:0000313" key="2">
    <source>
        <dbReference type="Proteomes" id="UP000002318"/>
    </source>
</evidence>